<evidence type="ECO:0000256" key="5">
    <source>
        <dbReference type="ARBA" id="ARBA00022729"/>
    </source>
</evidence>
<organism evidence="7 8">
    <name type="scientific">Glycine soja</name>
    <name type="common">Wild soybean</name>
    <dbReference type="NCBI Taxonomy" id="3848"/>
    <lineage>
        <taxon>Eukaryota</taxon>
        <taxon>Viridiplantae</taxon>
        <taxon>Streptophyta</taxon>
        <taxon>Embryophyta</taxon>
        <taxon>Tracheophyta</taxon>
        <taxon>Spermatophyta</taxon>
        <taxon>Magnoliopsida</taxon>
        <taxon>eudicotyledons</taxon>
        <taxon>Gunneridae</taxon>
        <taxon>Pentapetalae</taxon>
        <taxon>rosids</taxon>
        <taxon>fabids</taxon>
        <taxon>Fabales</taxon>
        <taxon>Fabaceae</taxon>
        <taxon>Papilionoideae</taxon>
        <taxon>50 kb inversion clade</taxon>
        <taxon>NPAAA clade</taxon>
        <taxon>indigoferoid/millettioid clade</taxon>
        <taxon>Phaseoleae</taxon>
        <taxon>Glycine</taxon>
        <taxon>Glycine subgen. Soja</taxon>
    </lineage>
</organism>
<keyword evidence="3" id="KW-0964">Secreted</keyword>
<comment type="subcellular location">
    <subcellularLocation>
        <location evidence="1">Secreted</location>
    </subcellularLocation>
</comment>
<dbReference type="GO" id="GO:0005576">
    <property type="term" value="C:extracellular region"/>
    <property type="evidence" value="ECO:0007669"/>
    <property type="project" value="UniProtKB-SubCell"/>
</dbReference>
<accession>A0A445JCX4</accession>
<evidence type="ECO:0000256" key="4">
    <source>
        <dbReference type="ARBA" id="ARBA00022702"/>
    </source>
</evidence>
<keyword evidence="5" id="KW-0732">Signal</keyword>
<sequence length="72" mass="8157">MPYSVATSNGSHFSFFKVEMESQKSQNHAKKANKYIIMEVTKRNIAPCSKNCLPPASNPYNRGCSRICKCRK</sequence>
<comment type="caution">
    <text evidence="7">The sequence shown here is derived from an EMBL/GenBank/DDBJ whole genome shotgun (WGS) entry which is preliminary data.</text>
</comment>
<dbReference type="EMBL" id="QZWG01000008">
    <property type="protein sequence ID" value="RZB96297.1"/>
    <property type="molecule type" value="Genomic_DNA"/>
</dbReference>
<reference evidence="7 8" key="1">
    <citation type="submission" date="2018-09" db="EMBL/GenBank/DDBJ databases">
        <title>A high-quality reference genome of wild soybean provides a powerful tool to mine soybean genomes.</title>
        <authorList>
            <person name="Xie M."/>
            <person name="Chung C.Y.L."/>
            <person name="Li M.-W."/>
            <person name="Wong F.-L."/>
            <person name="Chan T.-F."/>
            <person name="Lam H.-M."/>
        </authorList>
    </citation>
    <scope>NUCLEOTIDE SEQUENCE [LARGE SCALE GENOMIC DNA]</scope>
    <source>
        <strain evidence="8">cv. W05</strain>
        <tissue evidence="7">Hypocotyl of etiolated seedlings</tissue>
    </source>
</reference>
<gene>
    <name evidence="7" type="ORF">D0Y65_020196</name>
</gene>
<keyword evidence="4" id="KW-0372">Hormone</keyword>
<dbReference type="GO" id="GO:0040008">
    <property type="term" value="P:regulation of growth"/>
    <property type="evidence" value="ECO:0007669"/>
    <property type="project" value="UniProtKB-ARBA"/>
</dbReference>
<protein>
    <submittedName>
        <fullName evidence="7">Uncharacterized protein</fullName>
    </submittedName>
</protein>
<evidence type="ECO:0000256" key="1">
    <source>
        <dbReference type="ARBA" id="ARBA00004613"/>
    </source>
</evidence>
<evidence type="ECO:0000256" key="3">
    <source>
        <dbReference type="ARBA" id="ARBA00022525"/>
    </source>
</evidence>
<evidence type="ECO:0000313" key="8">
    <source>
        <dbReference type="Proteomes" id="UP000289340"/>
    </source>
</evidence>
<evidence type="ECO:0000313" key="7">
    <source>
        <dbReference type="EMBL" id="RZB96297.1"/>
    </source>
</evidence>
<dbReference type="InterPro" id="IPR008801">
    <property type="entry name" value="RALF"/>
</dbReference>
<dbReference type="Pfam" id="PF05498">
    <property type="entry name" value="RALF"/>
    <property type="match status" value="1"/>
</dbReference>
<name>A0A445JCX4_GLYSO</name>
<evidence type="ECO:0000256" key="6">
    <source>
        <dbReference type="ARBA" id="ARBA00023157"/>
    </source>
</evidence>
<keyword evidence="8" id="KW-1185">Reference proteome</keyword>
<dbReference type="GO" id="GO:0005179">
    <property type="term" value="F:hormone activity"/>
    <property type="evidence" value="ECO:0007669"/>
    <property type="project" value="UniProtKB-KW"/>
</dbReference>
<evidence type="ECO:0000256" key="2">
    <source>
        <dbReference type="ARBA" id="ARBA00009178"/>
    </source>
</evidence>
<keyword evidence="6" id="KW-1015">Disulfide bond</keyword>
<dbReference type="AlphaFoldDB" id="A0A445JCX4"/>
<dbReference type="Proteomes" id="UP000289340">
    <property type="component" value="Chromosome 8"/>
</dbReference>
<comment type="similarity">
    <text evidence="2">Belongs to the plant rapid alkalinization factor (RALF) family.</text>
</comment>
<proteinExistence type="inferred from homology"/>